<feature type="transmembrane region" description="Helical" evidence="1">
    <location>
        <begin position="96"/>
        <end position="114"/>
    </location>
</feature>
<feature type="transmembrane region" description="Helical" evidence="1">
    <location>
        <begin position="126"/>
        <end position="147"/>
    </location>
</feature>
<feature type="transmembrane region" description="Helical" evidence="1">
    <location>
        <begin position="167"/>
        <end position="191"/>
    </location>
</feature>
<reference evidence="2 3" key="1">
    <citation type="submission" date="2022-09" db="EMBL/GenBank/DDBJ databases">
        <authorList>
            <person name="Palmer J.M."/>
        </authorList>
    </citation>
    <scope>NUCLEOTIDE SEQUENCE [LARGE SCALE GENOMIC DNA]</scope>
    <source>
        <strain evidence="2 3">DSM 7382</strain>
    </source>
</reference>
<comment type="caution">
    <text evidence="2">The sequence shown here is derived from an EMBL/GenBank/DDBJ whole genome shotgun (WGS) entry which is preliminary data.</text>
</comment>
<evidence type="ECO:0000256" key="1">
    <source>
        <dbReference type="SAM" id="Phobius"/>
    </source>
</evidence>
<gene>
    <name evidence="2" type="ORF">QCA50_005113</name>
</gene>
<protein>
    <submittedName>
        <fullName evidence="2">Uncharacterized protein</fullName>
    </submittedName>
</protein>
<feature type="transmembrane region" description="Helical" evidence="1">
    <location>
        <begin position="65"/>
        <end position="84"/>
    </location>
</feature>
<keyword evidence="1" id="KW-1133">Transmembrane helix</keyword>
<evidence type="ECO:0000313" key="3">
    <source>
        <dbReference type="Proteomes" id="UP001385951"/>
    </source>
</evidence>
<accession>A0AAW0GNA8</accession>
<name>A0AAW0GNA8_9APHY</name>
<feature type="transmembrane region" description="Helical" evidence="1">
    <location>
        <begin position="227"/>
        <end position="245"/>
    </location>
</feature>
<keyword evidence="1" id="KW-0812">Transmembrane</keyword>
<dbReference type="AlphaFoldDB" id="A0AAW0GNA8"/>
<evidence type="ECO:0000313" key="2">
    <source>
        <dbReference type="EMBL" id="KAK7691713.1"/>
    </source>
</evidence>
<keyword evidence="1" id="KW-0472">Membrane</keyword>
<dbReference type="Proteomes" id="UP001385951">
    <property type="component" value="Unassembled WGS sequence"/>
</dbReference>
<proteinExistence type="predicted"/>
<organism evidence="2 3">
    <name type="scientific">Cerrena zonata</name>
    <dbReference type="NCBI Taxonomy" id="2478898"/>
    <lineage>
        <taxon>Eukaryota</taxon>
        <taxon>Fungi</taxon>
        <taxon>Dikarya</taxon>
        <taxon>Basidiomycota</taxon>
        <taxon>Agaricomycotina</taxon>
        <taxon>Agaricomycetes</taxon>
        <taxon>Polyporales</taxon>
        <taxon>Cerrenaceae</taxon>
        <taxon>Cerrena</taxon>
    </lineage>
</organism>
<sequence length="324" mass="36018">MTSSSDVATFLGSRSETRVELAFQSQHAQFAMVAVISAWVWDVLISMPEEFLIVSFTIPDLTYMVARTVTLLFLIVAVIFSVIPATNVNCHSLMSMAGWLLAVATPCNALLFLIRILGIFRGCYRVTIPFTLLWMSTFTCILTPLTFKGENLLLVNRGCLMTEGGSLAAVGFMSVLLFDSMVFAAISWKVLDINLARGWRDRIRLFFGGETDTLGYISKILLQSGQIYYLAIIGVHILIIVVLLITTVPPVYRGILAVPTVALHNMMACRVFRLLKFGVIHNLPSFTDNTRSQIPEFIVMNTFSSSDQDMDHTRPAPIPLHDVP</sequence>
<keyword evidence="3" id="KW-1185">Reference proteome</keyword>
<dbReference type="EMBL" id="JASBNA010000005">
    <property type="protein sequence ID" value="KAK7691713.1"/>
    <property type="molecule type" value="Genomic_DNA"/>
</dbReference>